<dbReference type="STRING" id="318479.A0A0N4UEE6"/>
<evidence type="ECO:0000313" key="5">
    <source>
        <dbReference type="WBParaSite" id="DME_0000574701-mRNA-1"/>
    </source>
</evidence>
<dbReference type="EMBL" id="UYYG01001180">
    <property type="protein sequence ID" value="VDN59367.1"/>
    <property type="molecule type" value="Genomic_DNA"/>
</dbReference>
<dbReference type="Proteomes" id="UP000038040">
    <property type="component" value="Unplaced"/>
</dbReference>
<evidence type="ECO:0000313" key="4">
    <source>
        <dbReference type="Proteomes" id="UP000274756"/>
    </source>
</evidence>
<evidence type="ECO:0000256" key="1">
    <source>
        <dbReference type="SAM" id="Coils"/>
    </source>
</evidence>
<evidence type="ECO:0000313" key="2">
    <source>
        <dbReference type="EMBL" id="VDN59367.1"/>
    </source>
</evidence>
<name>A0A0N4UEE6_DRAME</name>
<reference evidence="2 4" key="2">
    <citation type="submission" date="2018-11" db="EMBL/GenBank/DDBJ databases">
        <authorList>
            <consortium name="Pathogen Informatics"/>
        </authorList>
    </citation>
    <scope>NUCLEOTIDE SEQUENCE [LARGE SCALE GENOMIC DNA]</scope>
</reference>
<accession>A0A0N4UEE6</accession>
<dbReference type="OrthoDB" id="2130750at2759"/>
<dbReference type="AlphaFoldDB" id="A0A0N4UEE6"/>
<evidence type="ECO:0000313" key="3">
    <source>
        <dbReference type="Proteomes" id="UP000038040"/>
    </source>
</evidence>
<keyword evidence="1" id="KW-0175">Coiled coil</keyword>
<organism evidence="3 5">
    <name type="scientific">Dracunculus medinensis</name>
    <name type="common">Guinea worm</name>
    <dbReference type="NCBI Taxonomy" id="318479"/>
    <lineage>
        <taxon>Eukaryota</taxon>
        <taxon>Metazoa</taxon>
        <taxon>Ecdysozoa</taxon>
        <taxon>Nematoda</taxon>
        <taxon>Chromadorea</taxon>
        <taxon>Rhabditida</taxon>
        <taxon>Spirurina</taxon>
        <taxon>Dracunculoidea</taxon>
        <taxon>Dracunculidae</taxon>
        <taxon>Dracunculus</taxon>
    </lineage>
</organism>
<proteinExistence type="predicted"/>
<sequence length="305" mass="35855">MSIIIAVTYNHNEELRALQNRFEEQLCEYKEEMNRIMEEQRISNEAEFERLSRLHQIQCENLDSKVAESEKLIERLIRNKKNLEATLSKDTNEKVAELSKEISSLNTALEMKSAETRELRHQNAKLQLKIEEIPPKDIEIRKLKHRIHELKILVDHKTTTEKVLTSKYEELQRSARSHAEMSASMLKENDLLRYKLEEMESSTSEGEHNYGNILETPRFELMVLFHFILTISLFHLGKKDWHDRLRLFILAQSHFLEVVRRSTDDDVLNRSVISVYLEQGRSRSVKSNADTIYAPEGTFVGQFIK</sequence>
<dbReference type="WBParaSite" id="DME_0000574701-mRNA-1">
    <property type="protein sequence ID" value="DME_0000574701-mRNA-1"/>
    <property type="gene ID" value="DME_0000574701"/>
</dbReference>
<feature type="coiled-coil region" evidence="1">
    <location>
        <begin position="59"/>
        <end position="115"/>
    </location>
</feature>
<protein>
    <submittedName>
        <fullName evidence="5">Cilia- and flagella-associated protein 157</fullName>
    </submittedName>
</protein>
<dbReference type="Proteomes" id="UP000274756">
    <property type="component" value="Unassembled WGS sequence"/>
</dbReference>
<gene>
    <name evidence="2" type="ORF">DME_LOCUS9340</name>
</gene>
<reference evidence="5" key="1">
    <citation type="submission" date="2017-02" db="UniProtKB">
        <authorList>
            <consortium name="WormBaseParasite"/>
        </authorList>
    </citation>
    <scope>IDENTIFICATION</scope>
</reference>
<keyword evidence="4" id="KW-1185">Reference proteome</keyword>